<dbReference type="AlphaFoldDB" id="A0A2T4XW40"/>
<sequence>MSALYEKSQLTKILISSLPTTKEAMDSATYLDLSCTLKEAQFTGGQKQDIDTTTLCSTEQENTNGLPAPSEISLSGNFFLNAAQNALRDAYDNDTTYGFQIIFPSGNGFKFLAEVRQHTWSSGTNGVVAATFSLRLKGKPVPIDPVLKLTTDLPSSLSVAVGAGISMAVVAAGGKPPYAYTWKKAGSTVSGQTSDTFNKATAVSGDAGDYTCVVTDSSSPVKTVNSAACTLTIS</sequence>
<dbReference type="Gene3D" id="2.60.40.10">
    <property type="entry name" value="Immunoglobulins"/>
    <property type="match status" value="1"/>
</dbReference>
<comment type="caution">
    <text evidence="2">The sequence shown here is derived from an EMBL/GenBank/DDBJ whole genome shotgun (WGS) entry which is preliminary data.</text>
</comment>
<dbReference type="OrthoDB" id="6184229at2"/>
<dbReference type="RefSeq" id="WP_108090959.1">
    <property type="nucleotide sequence ID" value="NZ_PZPP01000016.1"/>
</dbReference>
<dbReference type="Proteomes" id="UP000241614">
    <property type="component" value="Unassembled WGS sequence"/>
</dbReference>
<protein>
    <submittedName>
        <fullName evidence="2">Phage tail protein</fullName>
    </submittedName>
</protein>
<accession>A0A2T4XW40</accession>
<evidence type="ECO:0000313" key="2">
    <source>
        <dbReference type="EMBL" id="PTM34140.1"/>
    </source>
</evidence>
<evidence type="ECO:0000313" key="3">
    <source>
        <dbReference type="Proteomes" id="UP000241614"/>
    </source>
</evidence>
<dbReference type="InterPro" id="IPR007110">
    <property type="entry name" value="Ig-like_dom"/>
</dbReference>
<dbReference type="PROSITE" id="PS50835">
    <property type="entry name" value="IG_LIKE"/>
    <property type="match status" value="1"/>
</dbReference>
<evidence type="ECO:0000259" key="1">
    <source>
        <dbReference type="PROSITE" id="PS50835"/>
    </source>
</evidence>
<dbReference type="CDD" id="cd00096">
    <property type="entry name" value="Ig"/>
    <property type="match status" value="1"/>
</dbReference>
<organism evidence="2 3">
    <name type="scientific">Enterobacter cloacae</name>
    <dbReference type="NCBI Taxonomy" id="550"/>
    <lineage>
        <taxon>Bacteria</taxon>
        <taxon>Pseudomonadati</taxon>
        <taxon>Pseudomonadota</taxon>
        <taxon>Gammaproteobacteria</taxon>
        <taxon>Enterobacterales</taxon>
        <taxon>Enterobacteriaceae</taxon>
        <taxon>Enterobacter</taxon>
        <taxon>Enterobacter cloacae complex</taxon>
    </lineage>
</organism>
<dbReference type="Gene3D" id="4.10.410.40">
    <property type="match status" value="1"/>
</dbReference>
<gene>
    <name evidence="2" type="ORF">DA103_19210</name>
</gene>
<name>A0A2T4XW40_ENTCL</name>
<dbReference type="InterPro" id="IPR013783">
    <property type="entry name" value="Ig-like_fold"/>
</dbReference>
<dbReference type="SUPFAM" id="SSF48726">
    <property type="entry name" value="Immunoglobulin"/>
    <property type="match status" value="1"/>
</dbReference>
<dbReference type="EMBL" id="PZPP01000016">
    <property type="protein sequence ID" value="PTM34140.1"/>
    <property type="molecule type" value="Genomic_DNA"/>
</dbReference>
<dbReference type="InterPro" id="IPR036179">
    <property type="entry name" value="Ig-like_dom_sf"/>
</dbReference>
<feature type="domain" description="Ig-like" evidence="1">
    <location>
        <begin position="145"/>
        <end position="225"/>
    </location>
</feature>
<reference evidence="2 3" key="1">
    <citation type="submission" date="2018-04" db="EMBL/GenBank/DDBJ databases">
        <title>Genome sequencing reveals highly heavy metal resistance and biotechnology application of the novel Enterobacter cloacae amazonensis isolated from wastewater river in Manaus - Amazonas.</title>
        <authorList>
            <person name="Astolfi M.C.T."/>
            <person name="Carvalho E.B.D.S."/>
            <person name="Lacerda L.B."/>
            <person name="Pinto M.V."/>
            <person name="Nogueira V.B."/>
            <person name="Barros A.M."/>
            <person name="Astolfi-Filho S."/>
        </authorList>
    </citation>
    <scope>NUCLEOTIDE SEQUENCE [LARGE SCALE GENOMIC DNA]</scope>
    <source>
        <strain evidence="3">amazonensis</strain>
    </source>
</reference>
<proteinExistence type="predicted"/>